<organism evidence="5 6">
    <name type="scientific">Sphingobacterium kitahiroshimense</name>
    <dbReference type="NCBI Taxonomy" id="470446"/>
    <lineage>
        <taxon>Bacteria</taxon>
        <taxon>Pseudomonadati</taxon>
        <taxon>Bacteroidota</taxon>
        <taxon>Sphingobacteriia</taxon>
        <taxon>Sphingobacteriales</taxon>
        <taxon>Sphingobacteriaceae</taxon>
        <taxon>Sphingobacterium</taxon>
    </lineage>
</organism>
<comment type="caution">
    <text evidence="5">The sequence shown here is derived from an EMBL/GenBank/DDBJ whole genome shotgun (WGS) entry which is preliminary data.</text>
</comment>
<evidence type="ECO:0000256" key="3">
    <source>
        <dbReference type="SAM" id="SignalP"/>
    </source>
</evidence>
<dbReference type="PANTHER" id="PTHR30329">
    <property type="entry name" value="STATOR ELEMENT OF FLAGELLAR MOTOR COMPLEX"/>
    <property type="match status" value="1"/>
</dbReference>
<feature type="signal peptide" evidence="3">
    <location>
        <begin position="1"/>
        <end position="21"/>
    </location>
</feature>
<dbReference type="Proteomes" id="UP001409291">
    <property type="component" value="Unassembled WGS sequence"/>
</dbReference>
<dbReference type="InterPro" id="IPR006665">
    <property type="entry name" value="OmpA-like"/>
</dbReference>
<keyword evidence="1" id="KW-0472">Membrane</keyword>
<name>A0ABV0BW80_9SPHI</name>
<dbReference type="SUPFAM" id="SSF103088">
    <property type="entry name" value="OmpA-like"/>
    <property type="match status" value="1"/>
</dbReference>
<reference evidence="5 6" key="1">
    <citation type="submission" date="2024-04" db="EMBL/GenBank/DDBJ databases">
        <title>WGS of bacteria from Torrens River.</title>
        <authorList>
            <person name="Wyrsch E.R."/>
            <person name="Drigo B."/>
        </authorList>
    </citation>
    <scope>NUCLEOTIDE SEQUENCE [LARGE SCALE GENOMIC DNA]</scope>
    <source>
        <strain evidence="5 6">TWI391</strain>
    </source>
</reference>
<dbReference type="PROSITE" id="PS51123">
    <property type="entry name" value="OMPA_2"/>
    <property type="match status" value="1"/>
</dbReference>
<evidence type="ECO:0000313" key="6">
    <source>
        <dbReference type="Proteomes" id="UP001409291"/>
    </source>
</evidence>
<dbReference type="PANTHER" id="PTHR30329:SF21">
    <property type="entry name" value="LIPOPROTEIN YIAD-RELATED"/>
    <property type="match status" value="1"/>
</dbReference>
<sequence>MTLKKTLLIFLAAAGTKVSVAQQLDVRPDTSTTITGSKFQVNTNPFWDNWFIGAGAGAQMYYGDHDRQMKFSERLTPSFDFYVGKWFTPGIGVRAGVSGFKIKGATQDPNLSTGEKYDGKPWAGYGLYNQELNYFNVHGDVMFNLSNMIGGYNANRVYSISPYAGLGWMVTNNVSAQKEVSLNAGIFNSFRLSDRLDLTLDVRGTVTNDRFDGESNGRRQDGMVTTLVGLAYKFNKNTWEQPKTVVIKYNEEVLNKLRDQVSKLSEDNDALRQQLASSSMQTITDVKVEEKILAAPILVTFPIGKSTVSNDIRVNLGFFAKVIKSGSSTIVYKVTGYADKGTGTDKTNERLSKERAQAIYNVLVHEFDVNPSQLEVDHKGGVVNEYYNDPRLSRAVITIAK</sequence>
<dbReference type="Gene3D" id="3.30.1330.60">
    <property type="entry name" value="OmpA-like domain"/>
    <property type="match status" value="1"/>
</dbReference>
<accession>A0ABV0BW80</accession>
<evidence type="ECO:0000313" key="5">
    <source>
        <dbReference type="EMBL" id="MEN5378956.1"/>
    </source>
</evidence>
<dbReference type="RefSeq" id="WP_346581819.1">
    <property type="nucleotide sequence ID" value="NZ_JBDJLH010000011.1"/>
</dbReference>
<evidence type="ECO:0000256" key="1">
    <source>
        <dbReference type="PROSITE-ProRule" id="PRU00473"/>
    </source>
</evidence>
<gene>
    <name evidence="5" type="ORF">ABE541_16965</name>
</gene>
<dbReference type="InterPro" id="IPR036737">
    <property type="entry name" value="OmpA-like_sf"/>
</dbReference>
<feature type="coiled-coil region" evidence="2">
    <location>
        <begin position="254"/>
        <end position="281"/>
    </location>
</feature>
<dbReference type="EMBL" id="JBDJNQ010000008">
    <property type="protein sequence ID" value="MEN5378956.1"/>
    <property type="molecule type" value="Genomic_DNA"/>
</dbReference>
<feature type="domain" description="OmpA-like" evidence="4">
    <location>
        <begin position="288"/>
        <end position="401"/>
    </location>
</feature>
<proteinExistence type="predicted"/>
<keyword evidence="6" id="KW-1185">Reference proteome</keyword>
<dbReference type="Pfam" id="PF00691">
    <property type="entry name" value="OmpA"/>
    <property type="match status" value="1"/>
</dbReference>
<evidence type="ECO:0000259" key="4">
    <source>
        <dbReference type="PROSITE" id="PS51123"/>
    </source>
</evidence>
<keyword evidence="2" id="KW-0175">Coiled coil</keyword>
<keyword evidence="3" id="KW-0732">Signal</keyword>
<feature type="chain" id="PRO_5046277275" evidence="3">
    <location>
        <begin position="22"/>
        <end position="401"/>
    </location>
</feature>
<protein>
    <submittedName>
        <fullName evidence="5">OmpA family protein</fullName>
    </submittedName>
</protein>
<dbReference type="InterPro" id="IPR050330">
    <property type="entry name" value="Bact_OuterMem_StrucFunc"/>
</dbReference>
<evidence type="ECO:0000256" key="2">
    <source>
        <dbReference type="SAM" id="Coils"/>
    </source>
</evidence>